<sequence length="334" mass="38235">MLSRSLLCSLLLFTLVPASADTLWLKNGDRLTGTIKAFDGSKLVIYTSFGGELAVDWSSIATLESTRPLLVKQDEYYGEIAKSLDPAEDGYVTLVNGSQPRTVELSSVRQIVKPKPLLTDLSWSGTLDVALNYKDADSETEDHHVSLDTKSRHGRWRHNTTGKYNRELSNDVETEDNYQLGYALDHFIDDKWFWQGRFDYKRDNIQDLRRQRSLGSGPGYQFWDNELGSFSLASLANRSDYTYVHGEDRFHAVSLYWNYNRYLLGKRFELYSKGEVGKPLNNVADYSLDGEAGVRYKVTDWAWLNMRAERDLIKGAENKQLDETRYLLGFGVGW</sequence>
<gene>
    <name evidence="2" type="ORF">H9642_02955</name>
</gene>
<dbReference type="EMBL" id="JACSQG010000001">
    <property type="protein sequence ID" value="MBD7976146.1"/>
    <property type="molecule type" value="Genomic_DNA"/>
</dbReference>
<dbReference type="Proteomes" id="UP000611945">
    <property type="component" value="Unassembled WGS sequence"/>
</dbReference>
<dbReference type="RefSeq" id="WP_251834909.1">
    <property type="nucleotide sequence ID" value="NZ_JACSQG010000001.1"/>
</dbReference>
<keyword evidence="1" id="KW-0732">Signal</keyword>
<proteinExistence type="predicted"/>
<keyword evidence="3" id="KW-1185">Reference proteome</keyword>
<feature type="chain" id="PRO_5047051471" evidence="1">
    <location>
        <begin position="21"/>
        <end position="334"/>
    </location>
</feature>
<dbReference type="InterPro" id="IPR007433">
    <property type="entry name" value="DUF481"/>
</dbReference>
<evidence type="ECO:0000313" key="2">
    <source>
        <dbReference type="EMBL" id="MBD7976146.1"/>
    </source>
</evidence>
<accession>A0ABR8TK47</accession>
<organism evidence="2 3">
    <name type="scientific">Serpens gallinarum</name>
    <dbReference type="NCBI Taxonomy" id="2763075"/>
    <lineage>
        <taxon>Bacteria</taxon>
        <taxon>Pseudomonadati</taxon>
        <taxon>Pseudomonadota</taxon>
        <taxon>Gammaproteobacteria</taxon>
        <taxon>Pseudomonadales</taxon>
        <taxon>Pseudomonadaceae</taxon>
        <taxon>Pseudomonas</taxon>
    </lineage>
</organism>
<comment type="caution">
    <text evidence="2">The sequence shown here is derived from an EMBL/GenBank/DDBJ whole genome shotgun (WGS) entry which is preliminary data.</text>
</comment>
<protein>
    <submittedName>
        <fullName evidence="2">DUF481 domain-containing protein</fullName>
    </submittedName>
</protein>
<name>A0ABR8TK47_9PSED</name>
<evidence type="ECO:0000256" key="1">
    <source>
        <dbReference type="SAM" id="SignalP"/>
    </source>
</evidence>
<feature type="signal peptide" evidence="1">
    <location>
        <begin position="1"/>
        <end position="20"/>
    </location>
</feature>
<reference evidence="2 3" key="1">
    <citation type="submission" date="2020-08" db="EMBL/GenBank/DDBJ databases">
        <title>A Genomic Blueprint of the Chicken Gut Microbiome.</title>
        <authorList>
            <person name="Gilroy R."/>
            <person name="Ravi A."/>
            <person name="Getino M."/>
            <person name="Pursley I."/>
            <person name="Horton D.L."/>
            <person name="Alikhan N.-F."/>
            <person name="Baker D."/>
            <person name="Gharbi K."/>
            <person name="Hall N."/>
            <person name="Watson M."/>
            <person name="Adriaenssens E.M."/>
            <person name="Foster-Nyarko E."/>
            <person name="Jarju S."/>
            <person name="Secka A."/>
            <person name="Antonio M."/>
            <person name="Oren A."/>
            <person name="Chaudhuri R."/>
            <person name="La Ragione R.M."/>
            <person name="Hildebrand F."/>
            <person name="Pallen M.J."/>
        </authorList>
    </citation>
    <scope>NUCLEOTIDE SEQUENCE [LARGE SCALE GENOMIC DNA]</scope>
    <source>
        <strain evidence="2 3">Sa2CUA2</strain>
    </source>
</reference>
<dbReference type="Pfam" id="PF04338">
    <property type="entry name" value="DUF481"/>
    <property type="match status" value="1"/>
</dbReference>
<evidence type="ECO:0000313" key="3">
    <source>
        <dbReference type="Proteomes" id="UP000611945"/>
    </source>
</evidence>